<dbReference type="Pfam" id="PF05345">
    <property type="entry name" value="He_PIG"/>
    <property type="match status" value="1"/>
</dbReference>
<keyword evidence="1" id="KW-0472">Membrane</keyword>
<dbReference type="InterPro" id="IPR015919">
    <property type="entry name" value="Cadherin-like_sf"/>
</dbReference>
<dbReference type="EMBL" id="CP104377">
    <property type="protein sequence ID" value="UXC20793.1"/>
    <property type="molecule type" value="Genomic_DNA"/>
</dbReference>
<dbReference type="Proteomes" id="UP001058290">
    <property type="component" value="Chromosome"/>
</dbReference>
<organism evidence="3 4">
    <name type="scientific">Comamonas squillarum</name>
    <dbReference type="NCBI Taxonomy" id="2977320"/>
    <lineage>
        <taxon>Bacteria</taxon>
        <taxon>Pseudomonadati</taxon>
        <taxon>Pseudomonadota</taxon>
        <taxon>Betaproteobacteria</taxon>
        <taxon>Burkholderiales</taxon>
        <taxon>Comamonadaceae</taxon>
        <taxon>Comamonas</taxon>
    </lineage>
</organism>
<dbReference type="Gene3D" id="2.60.40.10">
    <property type="entry name" value="Immunoglobulins"/>
    <property type="match status" value="2"/>
</dbReference>
<dbReference type="SUPFAM" id="SSF49313">
    <property type="entry name" value="Cadherin-like"/>
    <property type="match status" value="1"/>
</dbReference>
<keyword evidence="1" id="KW-1133">Transmembrane helix</keyword>
<dbReference type="InterPro" id="IPR032109">
    <property type="entry name" value="Big_3_5"/>
</dbReference>
<sequence>MSAVTINNGVQAGNGAALLCFAPSTFSVGGAASGQTASVTLQLNATNPASSQQVVVAQAASSYNFATQLPQGANWSISVSSAPSGQLCSVANASGTAISSNVVNANLSCVTVAVGVNPATLPNGAFNGAYSQTLTATSANGGTGPYTFSVTGGTMPTGLTLSPAGVLSGTATAAGSFNFTVQATSSNGFSGSRAYTVTIAQGSQAISGFAAIPGSPVYAPGGTFTVTATGGGSGNPVVYSSTTPSVCTVAGSTVTMAASGVCALQANQAGNANYSVASQASLNITIGKAAQAISAFIATPASPAYSAGGSFSVAATGGASGLPVVFSVAASSSAVCSISGNTVSILGSGVCALLANQAGNTNYNAATEATLNVTITKAAQVISAIDVTPAAPAYSENGTFSVAATGGASGLPVTFSVAPASAAICSSGGANGSVITMVAAGVCTVQADQAGNDNYLAAPQIQRNVTVSKGAQVISFSSNVPATPKVGSSYTVTATGGQSGNAVTFAIDAASASVCSVTAAVVEFNGVGNCVINANQLGNANFDAAEQVQQTIAVGQGGSSITVSSSLNPSQPGQNVTFGVAVAFDAAKRAALQTKAAPVPTGSLEVFDGTTSLGVAPLVDGAASLTTNKLYALGAHEIVARYSGDANYPAEDSQVFVQTVVAPTPVPSVSTWGILLASGLLAAMGMVGVAGKGRRRV</sequence>
<dbReference type="Pfam" id="PF16640">
    <property type="entry name" value="Big_3_5"/>
    <property type="match status" value="1"/>
</dbReference>
<evidence type="ECO:0000313" key="3">
    <source>
        <dbReference type="EMBL" id="UXC20793.1"/>
    </source>
</evidence>
<proteinExistence type="predicted"/>
<evidence type="ECO:0000313" key="4">
    <source>
        <dbReference type="Proteomes" id="UP001058290"/>
    </source>
</evidence>
<evidence type="ECO:0000259" key="2">
    <source>
        <dbReference type="Pfam" id="PF16640"/>
    </source>
</evidence>
<name>A0ABY6A4V1_9BURK</name>
<reference evidence="3" key="1">
    <citation type="submission" date="2022-09" db="EMBL/GenBank/DDBJ databases">
        <title>Bacterial diversity in gut of crayfish and pufferfish.</title>
        <authorList>
            <person name="Huang Y."/>
        </authorList>
    </citation>
    <scope>NUCLEOTIDE SEQUENCE</scope>
    <source>
        <strain evidence="3">PR12</strain>
    </source>
</reference>
<accession>A0ABY6A4V1</accession>
<feature type="domain" description="Bacterial Ig-like" evidence="2">
    <location>
        <begin position="565"/>
        <end position="660"/>
    </location>
</feature>
<dbReference type="SUPFAM" id="SSF82171">
    <property type="entry name" value="DPP6 N-terminal domain-like"/>
    <property type="match status" value="1"/>
</dbReference>
<keyword evidence="1" id="KW-0812">Transmembrane</keyword>
<protein>
    <submittedName>
        <fullName evidence="3">Ig-like domain repeat protein</fullName>
    </submittedName>
</protein>
<keyword evidence="4" id="KW-1185">Reference proteome</keyword>
<evidence type="ECO:0000256" key="1">
    <source>
        <dbReference type="SAM" id="Phobius"/>
    </source>
</evidence>
<gene>
    <name evidence="3" type="ORF">N4T19_06070</name>
</gene>
<dbReference type="InterPro" id="IPR013783">
    <property type="entry name" value="Ig-like_fold"/>
</dbReference>
<feature type="transmembrane region" description="Helical" evidence="1">
    <location>
        <begin position="672"/>
        <end position="691"/>
    </location>
</feature>